<feature type="domain" description="HTH marR-type" evidence="2">
    <location>
        <begin position="20"/>
        <end position="62"/>
    </location>
</feature>
<reference evidence="4" key="1">
    <citation type="journal article" date="2019" name="Int. J. Syst. Evol. Microbiol.">
        <title>The Global Catalogue of Microorganisms (GCM) 10K type strain sequencing project: providing services to taxonomists for standard genome sequencing and annotation.</title>
        <authorList>
            <consortium name="The Broad Institute Genomics Platform"/>
            <consortium name="The Broad Institute Genome Sequencing Center for Infectious Disease"/>
            <person name="Wu L."/>
            <person name="Ma J."/>
        </authorList>
    </citation>
    <scope>NUCLEOTIDE SEQUENCE [LARGE SCALE GENOMIC DNA]</scope>
    <source>
        <strain evidence="4">KCTC 32255</strain>
    </source>
</reference>
<dbReference type="PANTHER" id="PTHR18964">
    <property type="entry name" value="ROK (REPRESSOR, ORF, KINASE) FAMILY"/>
    <property type="match status" value="1"/>
</dbReference>
<dbReference type="InterPro" id="IPR000835">
    <property type="entry name" value="HTH_MarR-typ"/>
</dbReference>
<comment type="caution">
    <text evidence="3">The sequence shown here is derived from an EMBL/GenBank/DDBJ whole genome shotgun (WGS) entry which is preliminary data.</text>
</comment>
<sequence>MTTTGPARQASLRERNLAIVARAVVDAPEPLSRADVAARTGMTRATVSTLVDQLVEAGLLTELPAVSSGPGRPAVPLAPAARTVVGLGLEVNVDYLGGRVVDLTGAVVDEIVLMENLRGSPASATLGRLGRLARDLIARVTSRGMRVAGAHLALPGLVDTRSSVLRVAPNLGWSDVEPLPLLGLPAGVPVRVGNEAKLAALAQLWGCPVVERTSRTFLYVSGDVGIGAAIVIDGELFSGRHGWSGELGHVTIDPAGPTCRCGASGCLERYAGKEALVTGLGLDIDVANDVLVDRLSAADAHSVVGTAGAALGQAMADAVNLLDIDRVLLGGVYTGLVPLLRPQITEQLRTRVLGAPWAPVDVSAAPVADHAALTGGAATSLRAVVDDPTPWIVAATG</sequence>
<evidence type="ECO:0000256" key="1">
    <source>
        <dbReference type="ARBA" id="ARBA00006479"/>
    </source>
</evidence>
<dbReference type="SUPFAM" id="SSF53067">
    <property type="entry name" value="Actin-like ATPase domain"/>
    <property type="match status" value="2"/>
</dbReference>
<dbReference type="Gene3D" id="1.10.10.10">
    <property type="entry name" value="Winged helix-like DNA-binding domain superfamily/Winged helix DNA-binding domain"/>
    <property type="match status" value="1"/>
</dbReference>
<comment type="similarity">
    <text evidence="1">Belongs to the ROK (NagC/XylR) family.</text>
</comment>
<dbReference type="Proteomes" id="UP001596337">
    <property type="component" value="Unassembled WGS sequence"/>
</dbReference>
<dbReference type="RefSeq" id="WP_345405882.1">
    <property type="nucleotide sequence ID" value="NZ_BAABLA010000121.1"/>
</dbReference>
<gene>
    <name evidence="3" type="ORF">ACFQGD_06655</name>
</gene>
<dbReference type="Gene3D" id="3.30.420.40">
    <property type="match status" value="2"/>
</dbReference>
<proteinExistence type="inferred from homology"/>
<accession>A0ABW2BWD6</accession>
<dbReference type="SUPFAM" id="SSF46785">
    <property type="entry name" value="Winged helix' DNA-binding domain"/>
    <property type="match status" value="1"/>
</dbReference>
<dbReference type="Pfam" id="PF12802">
    <property type="entry name" value="MarR_2"/>
    <property type="match status" value="1"/>
</dbReference>
<organism evidence="3 4">
    <name type="scientific">Haloechinothrix salitolerans</name>
    <dbReference type="NCBI Taxonomy" id="926830"/>
    <lineage>
        <taxon>Bacteria</taxon>
        <taxon>Bacillati</taxon>
        <taxon>Actinomycetota</taxon>
        <taxon>Actinomycetes</taxon>
        <taxon>Pseudonocardiales</taxon>
        <taxon>Pseudonocardiaceae</taxon>
        <taxon>Haloechinothrix</taxon>
    </lineage>
</organism>
<name>A0ABW2BWD6_9PSEU</name>
<dbReference type="InterPro" id="IPR036390">
    <property type="entry name" value="WH_DNA-bd_sf"/>
</dbReference>
<dbReference type="PANTHER" id="PTHR18964:SF149">
    <property type="entry name" value="BIFUNCTIONAL UDP-N-ACETYLGLUCOSAMINE 2-EPIMERASE_N-ACETYLMANNOSAMINE KINASE"/>
    <property type="match status" value="1"/>
</dbReference>
<evidence type="ECO:0000313" key="4">
    <source>
        <dbReference type="Proteomes" id="UP001596337"/>
    </source>
</evidence>
<dbReference type="EMBL" id="JBHSXX010000001">
    <property type="protein sequence ID" value="MFC6866824.1"/>
    <property type="molecule type" value="Genomic_DNA"/>
</dbReference>
<keyword evidence="4" id="KW-1185">Reference proteome</keyword>
<dbReference type="InterPro" id="IPR000600">
    <property type="entry name" value="ROK"/>
</dbReference>
<dbReference type="Pfam" id="PF00480">
    <property type="entry name" value="ROK"/>
    <property type="match status" value="1"/>
</dbReference>
<evidence type="ECO:0000259" key="2">
    <source>
        <dbReference type="Pfam" id="PF12802"/>
    </source>
</evidence>
<evidence type="ECO:0000313" key="3">
    <source>
        <dbReference type="EMBL" id="MFC6866824.1"/>
    </source>
</evidence>
<protein>
    <submittedName>
        <fullName evidence="3">ROK family protein</fullName>
    </submittedName>
</protein>
<dbReference type="InterPro" id="IPR036388">
    <property type="entry name" value="WH-like_DNA-bd_sf"/>
</dbReference>
<dbReference type="InterPro" id="IPR043129">
    <property type="entry name" value="ATPase_NBD"/>
</dbReference>